<dbReference type="InterPro" id="IPR002763">
    <property type="entry name" value="DUF72"/>
</dbReference>
<protein>
    <submittedName>
        <fullName evidence="1">Uncharacterized conserved protein YecE, DUF72 family</fullName>
    </submittedName>
</protein>
<gene>
    <name evidence="1" type="ORF">SAMN02927937_01875</name>
</gene>
<dbReference type="Gene3D" id="3.20.20.410">
    <property type="entry name" value="Protein of unknown function UPF0759"/>
    <property type="match status" value="1"/>
</dbReference>
<keyword evidence="2" id="KW-1185">Reference proteome</keyword>
<dbReference type="SUPFAM" id="SSF117396">
    <property type="entry name" value="TM1631-like"/>
    <property type="match status" value="1"/>
</dbReference>
<name>A0A1H6LFA9_9FLAO</name>
<dbReference type="Proteomes" id="UP000199634">
    <property type="component" value="Unassembled WGS sequence"/>
</dbReference>
<dbReference type="InterPro" id="IPR036520">
    <property type="entry name" value="UPF0759_sf"/>
</dbReference>
<dbReference type="AlphaFoldDB" id="A0A1H6LFA9"/>
<reference evidence="1 2" key="1">
    <citation type="submission" date="2016-10" db="EMBL/GenBank/DDBJ databases">
        <authorList>
            <person name="de Groot N.N."/>
        </authorList>
    </citation>
    <scope>NUCLEOTIDE SEQUENCE [LARGE SCALE GENOMIC DNA]</scope>
    <source>
        <strain evidence="1 2">CGMCC 1.10825</strain>
    </source>
</reference>
<accession>A0A1H6LFA9</accession>
<dbReference type="Pfam" id="PF01904">
    <property type="entry name" value="DUF72"/>
    <property type="match status" value="1"/>
</dbReference>
<evidence type="ECO:0000313" key="2">
    <source>
        <dbReference type="Proteomes" id="UP000199634"/>
    </source>
</evidence>
<organism evidence="1 2">
    <name type="scientific">Paenimyroides marinum</name>
    <dbReference type="NCBI Taxonomy" id="1159016"/>
    <lineage>
        <taxon>Bacteria</taxon>
        <taxon>Pseudomonadati</taxon>
        <taxon>Bacteroidota</taxon>
        <taxon>Flavobacteriia</taxon>
        <taxon>Flavobacteriales</taxon>
        <taxon>Flavobacteriaceae</taxon>
        <taxon>Paenimyroides</taxon>
    </lineage>
</organism>
<dbReference type="STRING" id="1159016.SAMN02927937_01875"/>
<dbReference type="PANTHER" id="PTHR30348:SF9">
    <property type="entry name" value="UPF0759 PROTEIN YECE"/>
    <property type="match status" value="1"/>
</dbReference>
<dbReference type="OrthoDB" id="9780310at2"/>
<proteinExistence type="predicted"/>
<dbReference type="PANTHER" id="PTHR30348">
    <property type="entry name" value="UNCHARACTERIZED PROTEIN YECE"/>
    <property type="match status" value="1"/>
</dbReference>
<dbReference type="EMBL" id="FNXE01000025">
    <property type="protein sequence ID" value="SEH87206.1"/>
    <property type="molecule type" value="Genomic_DNA"/>
</dbReference>
<dbReference type="RefSeq" id="WP_091099534.1">
    <property type="nucleotide sequence ID" value="NZ_FNXE01000025.1"/>
</dbReference>
<evidence type="ECO:0000313" key="1">
    <source>
        <dbReference type="EMBL" id="SEH87206.1"/>
    </source>
</evidence>
<sequence>MKFGKVANPSLVDFTLPPTPAETYTVLNNYKKNDTFEVFVGCAKWNKTDLKGFYPKGIKDELAYYSQQFNSIELNATYYNTPSKEQVSTWNKKTPADFKFFPKIPQSISHYSRLLNTREKVLTFTDSVAFFEEKLGMIFLQMHENFNPKDFDRLKNFVEDFPKGFPLAVEVRNDEWFSNKTVLDKYCDMLQQNNAANIIVDTAGRRDMLHMRLTSSTAFIRYVGANTPADYDRLNDWLEVLKDWRASGLQKLYFFIHQNIEIESPLLATFFIKKLNTVFNLNLPYPEKNNLSLF</sequence>